<evidence type="ECO:0000313" key="2">
    <source>
        <dbReference type="EMBL" id="GMS83714.1"/>
    </source>
</evidence>
<name>A0AAV5SQY2_9BILA</name>
<dbReference type="Proteomes" id="UP001432027">
    <property type="component" value="Unassembled WGS sequence"/>
</dbReference>
<organism evidence="2 3">
    <name type="scientific">Pristionchus entomophagus</name>
    <dbReference type="NCBI Taxonomy" id="358040"/>
    <lineage>
        <taxon>Eukaryota</taxon>
        <taxon>Metazoa</taxon>
        <taxon>Ecdysozoa</taxon>
        <taxon>Nematoda</taxon>
        <taxon>Chromadorea</taxon>
        <taxon>Rhabditida</taxon>
        <taxon>Rhabditina</taxon>
        <taxon>Diplogasteromorpha</taxon>
        <taxon>Diplogasteroidea</taxon>
        <taxon>Neodiplogasteridae</taxon>
        <taxon>Pristionchus</taxon>
    </lineage>
</organism>
<protein>
    <submittedName>
        <fullName evidence="2">Uncharacterized protein</fullName>
    </submittedName>
</protein>
<accession>A0AAV5SQY2</accession>
<sequence>VFLRFYIYGFPCCTNKNGSAEPLRSTNVPVQTGNAISPPRVAYPINSLSFPQVGASKTPTPSPIKALKDLYRDAAVDRYPLYVPAHVEESALYPLEDNRPSQMPSSSVNIGWNPPAYPSAPTLPSPPPY</sequence>
<dbReference type="AlphaFoldDB" id="A0AAV5SQY2"/>
<dbReference type="EMBL" id="BTSX01000002">
    <property type="protein sequence ID" value="GMS83714.1"/>
    <property type="molecule type" value="Genomic_DNA"/>
</dbReference>
<evidence type="ECO:0000256" key="1">
    <source>
        <dbReference type="SAM" id="MobiDB-lite"/>
    </source>
</evidence>
<comment type="caution">
    <text evidence="2">The sequence shown here is derived from an EMBL/GenBank/DDBJ whole genome shotgun (WGS) entry which is preliminary data.</text>
</comment>
<reference evidence="2" key="1">
    <citation type="submission" date="2023-10" db="EMBL/GenBank/DDBJ databases">
        <title>Genome assembly of Pristionchus species.</title>
        <authorList>
            <person name="Yoshida K."/>
            <person name="Sommer R.J."/>
        </authorList>
    </citation>
    <scope>NUCLEOTIDE SEQUENCE</scope>
    <source>
        <strain evidence="2">RS0144</strain>
    </source>
</reference>
<evidence type="ECO:0000313" key="3">
    <source>
        <dbReference type="Proteomes" id="UP001432027"/>
    </source>
</evidence>
<gene>
    <name evidence="2" type="ORF">PENTCL1PPCAC_5889</name>
</gene>
<feature type="region of interest" description="Disordered" evidence="1">
    <location>
        <begin position="93"/>
        <end position="129"/>
    </location>
</feature>
<feature type="compositionally biased region" description="Pro residues" evidence="1">
    <location>
        <begin position="115"/>
        <end position="129"/>
    </location>
</feature>
<proteinExistence type="predicted"/>
<feature type="non-terminal residue" evidence="2">
    <location>
        <position position="129"/>
    </location>
</feature>
<keyword evidence="3" id="KW-1185">Reference proteome</keyword>
<feature type="compositionally biased region" description="Polar residues" evidence="1">
    <location>
        <begin position="100"/>
        <end position="110"/>
    </location>
</feature>
<feature type="non-terminal residue" evidence="2">
    <location>
        <position position="1"/>
    </location>
</feature>